<name>A0AA40C2D8_9PEZI</name>
<evidence type="ECO:0000313" key="2">
    <source>
        <dbReference type="Proteomes" id="UP001175000"/>
    </source>
</evidence>
<comment type="caution">
    <text evidence="1">The sequence shown here is derived from an EMBL/GenBank/DDBJ whole genome shotgun (WGS) entry which is preliminary data.</text>
</comment>
<protein>
    <submittedName>
        <fullName evidence="1">Uncharacterized protein</fullName>
    </submittedName>
</protein>
<keyword evidence="2" id="KW-1185">Reference proteome</keyword>
<organism evidence="1 2">
    <name type="scientific">Immersiella caudata</name>
    <dbReference type="NCBI Taxonomy" id="314043"/>
    <lineage>
        <taxon>Eukaryota</taxon>
        <taxon>Fungi</taxon>
        <taxon>Dikarya</taxon>
        <taxon>Ascomycota</taxon>
        <taxon>Pezizomycotina</taxon>
        <taxon>Sordariomycetes</taxon>
        <taxon>Sordariomycetidae</taxon>
        <taxon>Sordariales</taxon>
        <taxon>Lasiosphaeriaceae</taxon>
        <taxon>Immersiella</taxon>
    </lineage>
</organism>
<reference evidence="1" key="1">
    <citation type="submission" date="2023-06" db="EMBL/GenBank/DDBJ databases">
        <title>Genome-scale phylogeny and comparative genomics of the fungal order Sordariales.</title>
        <authorList>
            <consortium name="Lawrence Berkeley National Laboratory"/>
            <person name="Hensen N."/>
            <person name="Bonometti L."/>
            <person name="Westerberg I."/>
            <person name="Brannstrom I.O."/>
            <person name="Guillou S."/>
            <person name="Cros-Aarteil S."/>
            <person name="Calhoun S."/>
            <person name="Haridas S."/>
            <person name="Kuo A."/>
            <person name="Mondo S."/>
            <person name="Pangilinan J."/>
            <person name="Riley R."/>
            <person name="Labutti K."/>
            <person name="Andreopoulos B."/>
            <person name="Lipzen A."/>
            <person name="Chen C."/>
            <person name="Yanf M."/>
            <person name="Daum C."/>
            <person name="Ng V."/>
            <person name="Clum A."/>
            <person name="Steindorff A."/>
            <person name="Ohm R."/>
            <person name="Martin F."/>
            <person name="Silar P."/>
            <person name="Natvig D."/>
            <person name="Lalanne C."/>
            <person name="Gautier V."/>
            <person name="Ament-Velasquez S.L."/>
            <person name="Kruys A."/>
            <person name="Hutchinson M.I."/>
            <person name="Powell A.J."/>
            <person name="Barry K."/>
            <person name="Miller A.N."/>
            <person name="Grigoriev I.V."/>
            <person name="Debuchy R."/>
            <person name="Gladieux P."/>
            <person name="Thoren M.H."/>
            <person name="Johannesson H."/>
        </authorList>
    </citation>
    <scope>NUCLEOTIDE SEQUENCE</scope>
    <source>
        <strain evidence="1">CBS 606.72</strain>
    </source>
</reference>
<sequence length="294" mass="31753">MVAQSRLIAALAATATSPKTCNYYTNDRCINAKTTASAPLPFPTLFHTPPTFVYAIDELDQDDKEAVLRRYPSSIPSTYLGTVLKAAFWLEYDQNSLNDAGSQERVYYTFALETGAGGEIGGEDGCAGLLGETCLGNLKKLLAEKTYLAPDLIDGGLGTVIGGLYADPPEDLGCPADIFGTRWDAPNDDKPITLGPFEPFARYGGEFVKPAFPSGNASFVHGPPRFRFRSVEEQSTRGVVGITVGWPTTPYDEEPSYSLSDVTVDTVCLRLGASTHESEAKSAKEEVWGRRADL</sequence>
<dbReference type="Proteomes" id="UP001175000">
    <property type="component" value="Unassembled WGS sequence"/>
</dbReference>
<dbReference type="AlphaFoldDB" id="A0AA40C2D8"/>
<gene>
    <name evidence="1" type="ORF">B0T14DRAFT_149010</name>
</gene>
<proteinExistence type="predicted"/>
<accession>A0AA40C2D8</accession>
<dbReference type="EMBL" id="JAULSU010000003">
    <property type="protein sequence ID" value="KAK0622477.1"/>
    <property type="molecule type" value="Genomic_DNA"/>
</dbReference>
<evidence type="ECO:0000313" key="1">
    <source>
        <dbReference type="EMBL" id="KAK0622477.1"/>
    </source>
</evidence>